<dbReference type="HAMAP" id="MF_01185">
    <property type="entry name" value="FliW"/>
    <property type="match status" value="1"/>
</dbReference>
<evidence type="ECO:0000256" key="2">
    <source>
        <dbReference type="ARBA" id="ARBA00022795"/>
    </source>
</evidence>
<dbReference type="GO" id="GO:0006417">
    <property type="term" value="P:regulation of translation"/>
    <property type="evidence" value="ECO:0007669"/>
    <property type="project" value="UniProtKB-KW"/>
</dbReference>
<dbReference type="NCBIfam" id="NF009793">
    <property type="entry name" value="PRK13285.1-1"/>
    <property type="match status" value="1"/>
</dbReference>
<dbReference type="KEGG" id="dgg:DGI_0513"/>
<evidence type="ECO:0000256" key="1">
    <source>
        <dbReference type="ARBA" id="ARBA00022490"/>
    </source>
</evidence>
<dbReference type="AlphaFoldDB" id="T2G927"/>
<protein>
    <recommendedName>
        <fullName evidence="4">Flagellar assembly factor FliW</fullName>
    </recommendedName>
</protein>
<dbReference type="GO" id="GO:0005737">
    <property type="term" value="C:cytoplasm"/>
    <property type="evidence" value="ECO:0007669"/>
    <property type="project" value="UniProtKB-SubCell"/>
</dbReference>
<dbReference type="PANTHER" id="PTHR39190">
    <property type="entry name" value="FLAGELLAR ASSEMBLY FACTOR FLIW"/>
    <property type="match status" value="1"/>
</dbReference>
<dbReference type="InterPro" id="IPR003775">
    <property type="entry name" value="Flagellar_assembly_factor_FliW"/>
</dbReference>
<reference evidence="6" key="2">
    <citation type="submission" date="2013-07" db="EMBL/GenBank/DDBJ databases">
        <authorList>
            <person name="Morais-Silva F.O."/>
            <person name="Rezende A.M."/>
            <person name="Pimentel C."/>
            <person name="Resende D.M."/>
            <person name="Santos C.I."/>
            <person name="Clemente C."/>
            <person name="de Oliveira L.M."/>
            <person name="da Silva S.M."/>
            <person name="Costa D.A."/>
            <person name="Varela-Raposo A."/>
            <person name="Horacio E.C.A."/>
            <person name="Matos M."/>
            <person name="Flores O."/>
            <person name="Ruiz J.C."/>
            <person name="Rodrigues-Pousada C."/>
        </authorList>
    </citation>
    <scope>NUCLEOTIDE SEQUENCE [LARGE SCALE GENOMIC DNA]</scope>
    <source>
        <strain evidence="6">ATCC 19364 / DSM 1382 / NCIMB 9332 / VKM B-1759</strain>
    </source>
</reference>
<dbReference type="HOGENOM" id="CLU_112356_0_2_7"/>
<keyword evidence="1 4" id="KW-0963">Cytoplasm</keyword>
<dbReference type="Pfam" id="PF02623">
    <property type="entry name" value="FliW"/>
    <property type="match status" value="1"/>
</dbReference>
<evidence type="ECO:0000313" key="5">
    <source>
        <dbReference type="EMBL" id="AGW12422.1"/>
    </source>
</evidence>
<comment type="subunit">
    <text evidence="4">Interacts with translational regulator CsrA and flagellin(s).</text>
</comment>
<reference evidence="5 6" key="1">
    <citation type="journal article" date="2013" name="J. Bacteriol.">
        <title>Roles of HynAB and Ech, the only two hydrogenases found in the model sulfate reducer Desulfovibrio gigas.</title>
        <authorList>
            <person name="Morais-Silva F.O."/>
            <person name="Santos C.I."/>
            <person name="Rodrigues R."/>
            <person name="Pereira I.A."/>
            <person name="Rodrigues-Pousada C."/>
        </authorList>
    </citation>
    <scope>NUCLEOTIDE SEQUENCE [LARGE SCALE GENOMIC DNA]</scope>
    <source>
        <strain evidence="6">ATCC 19364 / DSM 1382 / NCIMB 9332 / VKM B-1759</strain>
    </source>
</reference>
<evidence type="ECO:0000313" key="6">
    <source>
        <dbReference type="Proteomes" id="UP000016587"/>
    </source>
</evidence>
<dbReference type="EMBL" id="CP006585">
    <property type="protein sequence ID" value="AGW12422.1"/>
    <property type="molecule type" value="Genomic_DNA"/>
</dbReference>
<dbReference type="SUPFAM" id="SSF141457">
    <property type="entry name" value="BH3618-like"/>
    <property type="match status" value="1"/>
</dbReference>
<dbReference type="Proteomes" id="UP000016587">
    <property type="component" value="Chromosome"/>
</dbReference>
<evidence type="ECO:0000256" key="3">
    <source>
        <dbReference type="ARBA" id="ARBA00022845"/>
    </source>
</evidence>
<dbReference type="eggNOG" id="COG1699">
    <property type="taxonomic scope" value="Bacteria"/>
</dbReference>
<keyword evidence="4" id="KW-0143">Chaperone</keyword>
<dbReference type="InterPro" id="IPR024046">
    <property type="entry name" value="Flagellar_assmbl_FliW_dom_sf"/>
</dbReference>
<keyword evidence="6" id="KW-1185">Reference proteome</keyword>
<dbReference type="GO" id="GO:0044780">
    <property type="term" value="P:bacterial-type flagellum assembly"/>
    <property type="evidence" value="ECO:0007669"/>
    <property type="project" value="UniProtKB-UniRule"/>
</dbReference>
<comment type="similarity">
    <text evidence="4">Belongs to the FliW family.</text>
</comment>
<proteinExistence type="inferred from homology"/>
<gene>
    <name evidence="4" type="primary">fliW</name>
    <name evidence="5" type="ORF">DGI_0513</name>
</gene>
<comment type="subcellular location">
    <subcellularLocation>
        <location evidence="4">Cytoplasm</location>
    </subcellularLocation>
</comment>
<accession>T2G927</accession>
<keyword evidence="3 4" id="KW-0810">Translation regulation</keyword>
<sequence length="135" mass="14957">MDKILTFPRGLVGLETSRDFVLLQMRDESPFLILQSLEDPRVGLLVADPYSFLGEYDVKLGEAEQKLLQLDDVEQMVVLVTVTIPPGAPEKTALNLSGPILVNQGARLGLQVPQPDSRYPAKIYLHEQQLAESAE</sequence>
<dbReference type="PANTHER" id="PTHR39190:SF1">
    <property type="entry name" value="FLAGELLAR ASSEMBLY FACTOR FLIW"/>
    <property type="match status" value="1"/>
</dbReference>
<keyword evidence="2 4" id="KW-1005">Bacterial flagellum biogenesis</keyword>
<dbReference type="PATRIC" id="fig|1121448.10.peg.508"/>
<dbReference type="Gene3D" id="2.30.290.10">
    <property type="entry name" value="BH3618-like"/>
    <property type="match status" value="1"/>
</dbReference>
<dbReference type="STRING" id="1121448.DGI_0513"/>
<evidence type="ECO:0000256" key="4">
    <source>
        <dbReference type="HAMAP-Rule" id="MF_01185"/>
    </source>
</evidence>
<name>T2G927_MEGG1</name>
<organism evidence="5 6">
    <name type="scientific">Megalodesulfovibrio gigas (strain ATCC 19364 / DSM 1382 / NCIMB 9332 / VKM B-1759)</name>
    <name type="common">Desulfovibrio gigas</name>
    <dbReference type="NCBI Taxonomy" id="1121448"/>
    <lineage>
        <taxon>Bacteria</taxon>
        <taxon>Pseudomonadati</taxon>
        <taxon>Thermodesulfobacteriota</taxon>
        <taxon>Desulfovibrionia</taxon>
        <taxon>Desulfovibrionales</taxon>
        <taxon>Desulfovibrionaceae</taxon>
        <taxon>Megalodesulfovibrio</taxon>
    </lineage>
</organism>
<comment type="function">
    <text evidence="4">Acts as an anti-CsrA protein, binds CsrA and prevents it from repressing translation of its target genes, one of which is flagellin. Binds to flagellin and participates in the assembly of the flagellum.</text>
</comment>